<evidence type="ECO:0000256" key="1">
    <source>
        <dbReference type="SAM" id="SignalP"/>
    </source>
</evidence>
<sequence>MTALLPRRGLVAAALALPGLARADAPLEVVTSDIRPLSFPGTDPSGSGRRGITLDILAEAITAIGRTPRFTFLTFGEGVDRTRSTPGTLLCPIGRTPAREAQFRWVAQVVEVPQAMGTLADRPAVDLAGARALSRIGVVRNGLQEVFLRQNGFDNLVVLETGRDLALALAEGRIAAWYATEPEIIQQFAAIGRSGGVRTGPALQTIAAWLAAHPDPRDLPIVELQAAMARLEADGTAARIYRSYVTG</sequence>
<feature type="signal peptide" evidence="1">
    <location>
        <begin position="1"/>
        <end position="23"/>
    </location>
</feature>
<name>A0ABS6HC30_9PROT</name>
<dbReference type="EMBL" id="JAERQM010000007">
    <property type="protein sequence ID" value="MBU8546292.1"/>
    <property type="molecule type" value="Genomic_DNA"/>
</dbReference>
<organism evidence="2 3">
    <name type="scientific">Falsiroseomonas oleicola</name>
    <dbReference type="NCBI Taxonomy" id="2801474"/>
    <lineage>
        <taxon>Bacteria</taxon>
        <taxon>Pseudomonadati</taxon>
        <taxon>Pseudomonadota</taxon>
        <taxon>Alphaproteobacteria</taxon>
        <taxon>Acetobacterales</taxon>
        <taxon>Roseomonadaceae</taxon>
        <taxon>Falsiroseomonas</taxon>
    </lineage>
</organism>
<protein>
    <submittedName>
        <fullName evidence="2">Transporter substrate-binding domain-containing protein</fullName>
    </submittedName>
</protein>
<evidence type="ECO:0000313" key="3">
    <source>
        <dbReference type="Proteomes" id="UP000689967"/>
    </source>
</evidence>
<dbReference type="PANTHER" id="PTHR38834">
    <property type="entry name" value="PERIPLASMIC SUBSTRATE BINDING PROTEIN FAMILY 3"/>
    <property type="match status" value="1"/>
</dbReference>
<evidence type="ECO:0000313" key="2">
    <source>
        <dbReference type="EMBL" id="MBU8546292.1"/>
    </source>
</evidence>
<reference evidence="2 3" key="1">
    <citation type="submission" date="2021-01" db="EMBL/GenBank/DDBJ databases">
        <title>Roseomonas sp. nov, a bacterium isolated from an oil production mixture in Yumen Oilfield.</title>
        <authorList>
            <person name="Wu D."/>
        </authorList>
    </citation>
    <scope>NUCLEOTIDE SEQUENCE [LARGE SCALE GENOMIC DNA]</scope>
    <source>
        <strain evidence="2 3">ROY-5-3</strain>
    </source>
</reference>
<accession>A0ABS6HC30</accession>
<dbReference type="Proteomes" id="UP000689967">
    <property type="component" value="Unassembled WGS sequence"/>
</dbReference>
<gene>
    <name evidence="2" type="ORF">JJQ90_21405</name>
</gene>
<proteinExistence type="predicted"/>
<keyword evidence="1" id="KW-0732">Signal</keyword>
<feature type="chain" id="PRO_5045718282" evidence="1">
    <location>
        <begin position="24"/>
        <end position="247"/>
    </location>
</feature>
<comment type="caution">
    <text evidence="2">The sequence shown here is derived from an EMBL/GenBank/DDBJ whole genome shotgun (WGS) entry which is preliminary data.</text>
</comment>
<keyword evidence="3" id="KW-1185">Reference proteome</keyword>
<dbReference type="PANTHER" id="PTHR38834:SF3">
    <property type="entry name" value="SOLUTE-BINDING PROTEIN FAMILY 3_N-TERMINAL DOMAIN-CONTAINING PROTEIN"/>
    <property type="match status" value="1"/>
</dbReference>
<dbReference type="RefSeq" id="WP_216878308.1">
    <property type="nucleotide sequence ID" value="NZ_JAERQM010000007.1"/>
</dbReference>